<keyword evidence="3" id="KW-0862">Zinc</keyword>
<sequence length="68" mass="7701">MVDEIDRDQACNEQSLQTCIDQIRSCRSSSPSRSFCVRCAEPIPEKRRQLIPGVSLCVSCQQEVEQRG</sequence>
<dbReference type="AlphaFoldDB" id="A0AAP4D0K9"/>
<name>A0AAP4D0K9_9ENTR</name>
<gene>
    <name evidence="6" type="ORF">QQF32_01940</name>
</gene>
<proteinExistence type="predicted"/>
<evidence type="ECO:0000256" key="4">
    <source>
        <dbReference type="PROSITE-ProRule" id="PRU00510"/>
    </source>
</evidence>
<evidence type="ECO:0000256" key="2">
    <source>
        <dbReference type="ARBA" id="ARBA00022771"/>
    </source>
</evidence>
<keyword evidence="7" id="KW-1185">Reference proteome</keyword>
<comment type="caution">
    <text evidence="6">The sequence shown here is derived from an EMBL/GenBank/DDBJ whole genome shotgun (WGS) entry which is preliminary data.</text>
</comment>
<dbReference type="SUPFAM" id="SSF57716">
    <property type="entry name" value="Glucocorticoid receptor-like (DNA-binding domain)"/>
    <property type="match status" value="1"/>
</dbReference>
<accession>A0AAP4D0K9</accession>
<dbReference type="GO" id="GO:0008270">
    <property type="term" value="F:zinc ion binding"/>
    <property type="evidence" value="ECO:0007669"/>
    <property type="project" value="UniProtKB-KW"/>
</dbReference>
<dbReference type="Gene3D" id="1.20.120.910">
    <property type="entry name" value="DksA, coiled-coil domain"/>
    <property type="match status" value="1"/>
</dbReference>
<evidence type="ECO:0000256" key="3">
    <source>
        <dbReference type="ARBA" id="ARBA00022833"/>
    </source>
</evidence>
<organism evidence="6 7">
    <name type="scientific">Lelliottia wanjuensis</name>
    <dbReference type="NCBI Taxonomy" id="3050585"/>
    <lineage>
        <taxon>Bacteria</taxon>
        <taxon>Pseudomonadati</taxon>
        <taxon>Pseudomonadota</taxon>
        <taxon>Gammaproteobacteria</taxon>
        <taxon>Enterobacterales</taxon>
        <taxon>Enterobacteriaceae</taxon>
        <taxon>Lelliottia</taxon>
    </lineage>
</organism>
<dbReference type="PANTHER" id="PTHR38777:SF1">
    <property type="entry name" value="DNAK SUPPRESSOR PROTEIN"/>
    <property type="match status" value="1"/>
</dbReference>
<evidence type="ECO:0000313" key="6">
    <source>
        <dbReference type="EMBL" id="MDK9361965.1"/>
    </source>
</evidence>
<evidence type="ECO:0000313" key="7">
    <source>
        <dbReference type="Proteomes" id="UP001223214"/>
    </source>
</evidence>
<dbReference type="EMBL" id="JASSOM010000003">
    <property type="protein sequence ID" value="MDK9361965.1"/>
    <property type="molecule type" value="Genomic_DNA"/>
</dbReference>
<feature type="zinc finger region" description="dksA C4-type" evidence="4">
    <location>
        <begin position="36"/>
        <end position="60"/>
    </location>
</feature>
<feature type="domain" description="Zinc finger DksA/TraR C4-type" evidence="5">
    <location>
        <begin position="33"/>
        <end position="66"/>
    </location>
</feature>
<protein>
    <submittedName>
        <fullName evidence="6">TraR/DksA C4-type zinc finger protein</fullName>
    </submittedName>
</protein>
<dbReference type="RefSeq" id="WP_285149718.1">
    <property type="nucleotide sequence ID" value="NZ_JASSOM010000003.1"/>
</dbReference>
<evidence type="ECO:0000259" key="5">
    <source>
        <dbReference type="Pfam" id="PF01258"/>
    </source>
</evidence>
<dbReference type="PROSITE" id="PS51128">
    <property type="entry name" value="ZF_DKSA_2"/>
    <property type="match status" value="1"/>
</dbReference>
<dbReference type="Pfam" id="PF01258">
    <property type="entry name" value="zf-dskA_traR"/>
    <property type="match status" value="1"/>
</dbReference>
<evidence type="ECO:0000256" key="1">
    <source>
        <dbReference type="ARBA" id="ARBA00022723"/>
    </source>
</evidence>
<reference evidence="6 7" key="1">
    <citation type="submission" date="2023-06" db="EMBL/GenBank/DDBJ databases">
        <title>Identification and characterization of antibiotic-resistant Gram-negative bacteria.</title>
        <authorList>
            <person name="Cho G.-S."/>
            <person name="Lee J."/>
            <person name="Tai E."/>
            <person name="Jeong S."/>
            <person name="Kim I."/>
            <person name="Kim B.-E."/>
            <person name="Jeong M.-I."/>
            <person name="Oh K.-K."/>
            <person name="Franz C.M.A.P."/>
        </authorList>
    </citation>
    <scope>NUCLEOTIDE SEQUENCE [LARGE SCALE GENOMIC DNA]</scope>
    <source>
        <strain evidence="6 7">V106_12</strain>
    </source>
</reference>
<dbReference type="Proteomes" id="UP001223214">
    <property type="component" value="Unassembled WGS sequence"/>
</dbReference>
<dbReference type="GO" id="GO:1900378">
    <property type="term" value="P:positive regulation of secondary metabolite biosynthetic process"/>
    <property type="evidence" value="ECO:0007669"/>
    <property type="project" value="TreeGrafter"/>
</dbReference>
<dbReference type="PANTHER" id="PTHR38777">
    <property type="entry name" value="FELS-2 PROPHAGE PROTEIN"/>
    <property type="match status" value="1"/>
</dbReference>
<dbReference type="InterPro" id="IPR000962">
    <property type="entry name" value="Znf_DskA_TraR"/>
</dbReference>
<keyword evidence="1" id="KW-0479">Metal-binding</keyword>
<keyword evidence="2" id="KW-0863">Zinc-finger</keyword>